<dbReference type="SUPFAM" id="SSF55811">
    <property type="entry name" value="Nudix"/>
    <property type="match status" value="1"/>
</dbReference>
<dbReference type="AlphaFoldDB" id="A0A1M6JKY2"/>
<evidence type="ECO:0000256" key="3">
    <source>
        <dbReference type="ARBA" id="ARBA00008343"/>
    </source>
</evidence>
<dbReference type="EC" id="3.2.2.31" evidence="4 14"/>
<dbReference type="GO" id="GO:0000701">
    <property type="term" value="F:purine-specific mismatch base pair DNA N-glycosylase activity"/>
    <property type="evidence" value="ECO:0007669"/>
    <property type="project" value="UniProtKB-EC"/>
</dbReference>
<dbReference type="FunFam" id="1.10.340.30:FF:000002">
    <property type="entry name" value="Adenine DNA glycosylase"/>
    <property type="match status" value="1"/>
</dbReference>
<keyword evidence="9" id="KW-0378">Hydrolase</keyword>
<dbReference type="GO" id="GO:0035485">
    <property type="term" value="F:adenine/guanine mispair binding"/>
    <property type="evidence" value="ECO:0007669"/>
    <property type="project" value="TreeGrafter"/>
</dbReference>
<dbReference type="InterPro" id="IPR015797">
    <property type="entry name" value="NUDIX_hydrolase-like_dom_sf"/>
</dbReference>
<dbReference type="Gene3D" id="1.10.1670.10">
    <property type="entry name" value="Helix-hairpin-Helix base-excision DNA repair enzymes (C-terminal)"/>
    <property type="match status" value="1"/>
</dbReference>
<dbReference type="InterPro" id="IPR011257">
    <property type="entry name" value="DNA_glycosylase"/>
</dbReference>
<organism evidence="16 17">
    <name type="scientific">Arenibacter nanhaiticus</name>
    <dbReference type="NCBI Taxonomy" id="558155"/>
    <lineage>
        <taxon>Bacteria</taxon>
        <taxon>Pseudomonadati</taxon>
        <taxon>Bacteroidota</taxon>
        <taxon>Flavobacteriia</taxon>
        <taxon>Flavobacteriales</taxon>
        <taxon>Flavobacteriaceae</taxon>
        <taxon>Arenibacter</taxon>
    </lineage>
</organism>
<sequence length="352" mass="40031">MHFTEKEMVFSNIILAWYGTNKRALPWRNTLDPYRIWLSEIMLQQTRVAQGTPYYHKFISAFPKVEDLANADEEVVLKLWQGLGYYSRARNLHATAKIVVEKYGGTFPNTYKELLTLKGVGDYTASAIASICFNEAVPVVDGNVYRVLSRYYGIDLPINSPEGIKEFKKLAVKAMAPKNIRDYNQGIMEFGALQCTPQKPDCQTCPLNSGCIAYNNDRIGSLPVKLKKAKVKHRYFNYLVVVDANNQTLVQQRTGNGIWQQLYEFPLLESDREVALTEVSKSAPEILGVKEDAEVYLFNDKNIVHKLSHQHLHTKFWIVSTTTILENGVPLSTLPEYPVPVLIADFINTFKI</sequence>
<comment type="catalytic activity">
    <reaction evidence="1 14">
        <text>Hydrolyzes free adenine bases from 7,8-dihydro-8-oxoguanine:adenine mismatched double-stranded DNA, leaving an apurinic site.</text>
        <dbReference type="EC" id="3.2.2.31"/>
    </reaction>
</comment>
<dbReference type="GO" id="GO:0006298">
    <property type="term" value="P:mismatch repair"/>
    <property type="evidence" value="ECO:0007669"/>
    <property type="project" value="TreeGrafter"/>
</dbReference>
<dbReference type="CDD" id="cd00056">
    <property type="entry name" value="ENDO3c"/>
    <property type="match status" value="1"/>
</dbReference>
<dbReference type="InterPro" id="IPR005760">
    <property type="entry name" value="A/G_AdeGlyc_MutY"/>
</dbReference>
<dbReference type="Proteomes" id="UP000184231">
    <property type="component" value="Unassembled WGS sequence"/>
</dbReference>
<evidence type="ECO:0000256" key="12">
    <source>
        <dbReference type="ARBA" id="ARBA00023204"/>
    </source>
</evidence>
<dbReference type="InterPro" id="IPR044298">
    <property type="entry name" value="MIG/MutY"/>
</dbReference>
<accession>A0A1M6JKY2</accession>
<dbReference type="Pfam" id="PF10576">
    <property type="entry name" value="EndIII_4Fe-2S"/>
    <property type="match status" value="1"/>
</dbReference>
<evidence type="ECO:0000256" key="2">
    <source>
        <dbReference type="ARBA" id="ARBA00002933"/>
    </source>
</evidence>
<dbReference type="Gene3D" id="3.90.79.10">
    <property type="entry name" value="Nucleoside Triphosphate Pyrophosphohydrolase"/>
    <property type="match status" value="1"/>
</dbReference>
<evidence type="ECO:0000256" key="7">
    <source>
        <dbReference type="ARBA" id="ARBA00022723"/>
    </source>
</evidence>
<dbReference type="InterPro" id="IPR000445">
    <property type="entry name" value="HhH_motif"/>
</dbReference>
<keyword evidence="12" id="KW-0234">DNA repair</keyword>
<keyword evidence="10 14" id="KW-0408">Iron</keyword>
<evidence type="ECO:0000313" key="16">
    <source>
        <dbReference type="EMBL" id="SHJ47325.1"/>
    </source>
</evidence>
<protein>
    <recommendedName>
        <fullName evidence="5 14">Adenine DNA glycosylase</fullName>
        <ecNumber evidence="4 14">3.2.2.31</ecNumber>
    </recommendedName>
</protein>
<dbReference type="InterPro" id="IPR029119">
    <property type="entry name" value="MutY_C"/>
</dbReference>
<dbReference type="Pfam" id="PF00730">
    <property type="entry name" value="HhH-GPD"/>
    <property type="match status" value="1"/>
</dbReference>
<dbReference type="GO" id="GO:0006284">
    <property type="term" value="P:base-excision repair"/>
    <property type="evidence" value="ECO:0007669"/>
    <property type="project" value="UniProtKB-UniRule"/>
</dbReference>
<evidence type="ECO:0000256" key="4">
    <source>
        <dbReference type="ARBA" id="ARBA00012045"/>
    </source>
</evidence>
<keyword evidence="7" id="KW-0479">Metal-binding</keyword>
<dbReference type="GO" id="GO:0032357">
    <property type="term" value="F:oxidized purine DNA binding"/>
    <property type="evidence" value="ECO:0007669"/>
    <property type="project" value="TreeGrafter"/>
</dbReference>
<comment type="function">
    <text evidence="2">Adenine glycosylase active on G-A mispairs. MutY also corrects error-prone DNA synthesis past GO lesions which are due to the oxidatively damaged form of guanine: 7,8-dihydro-8-oxoguanine (8-oxo-dGTP).</text>
</comment>
<evidence type="ECO:0000259" key="15">
    <source>
        <dbReference type="SMART" id="SM00478"/>
    </source>
</evidence>
<dbReference type="InterPro" id="IPR023170">
    <property type="entry name" value="HhH_base_excis_C"/>
</dbReference>
<dbReference type="SMART" id="SM00525">
    <property type="entry name" value="FES"/>
    <property type="match status" value="1"/>
</dbReference>
<comment type="cofactor">
    <cofactor evidence="14">
        <name>[4Fe-4S] cluster</name>
        <dbReference type="ChEBI" id="CHEBI:49883"/>
    </cofactor>
    <text evidence="14">Binds 1 [4Fe-4S] cluster.</text>
</comment>
<gene>
    <name evidence="16" type="ORF">SAMN04487911_12239</name>
</gene>
<keyword evidence="11" id="KW-0411">Iron-sulfur</keyword>
<evidence type="ECO:0000256" key="9">
    <source>
        <dbReference type="ARBA" id="ARBA00022801"/>
    </source>
</evidence>
<evidence type="ECO:0000256" key="8">
    <source>
        <dbReference type="ARBA" id="ARBA00022763"/>
    </source>
</evidence>
<keyword evidence="6" id="KW-0004">4Fe-4S</keyword>
<dbReference type="SMART" id="SM00478">
    <property type="entry name" value="ENDO3c"/>
    <property type="match status" value="1"/>
</dbReference>
<name>A0A1M6JKY2_9FLAO</name>
<evidence type="ECO:0000256" key="6">
    <source>
        <dbReference type="ARBA" id="ARBA00022485"/>
    </source>
</evidence>
<dbReference type="InterPro" id="IPR003651">
    <property type="entry name" value="Endonuclease3_FeS-loop_motif"/>
</dbReference>
<dbReference type="SUPFAM" id="SSF48150">
    <property type="entry name" value="DNA-glycosylase"/>
    <property type="match status" value="1"/>
</dbReference>
<dbReference type="EMBL" id="FQYX01000022">
    <property type="protein sequence ID" value="SHJ47325.1"/>
    <property type="molecule type" value="Genomic_DNA"/>
</dbReference>
<dbReference type="Pfam" id="PF00633">
    <property type="entry name" value="HHH"/>
    <property type="match status" value="1"/>
</dbReference>
<evidence type="ECO:0000256" key="14">
    <source>
        <dbReference type="RuleBase" id="RU365096"/>
    </source>
</evidence>
<evidence type="ECO:0000256" key="1">
    <source>
        <dbReference type="ARBA" id="ARBA00000843"/>
    </source>
</evidence>
<dbReference type="CDD" id="cd03431">
    <property type="entry name" value="NUDIX_DNA_Glycosylase_C-MutY"/>
    <property type="match status" value="1"/>
</dbReference>
<keyword evidence="17" id="KW-1185">Reference proteome</keyword>
<dbReference type="NCBIfam" id="TIGR01084">
    <property type="entry name" value="mutY"/>
    <property type="match status" value="1"/>
</dbReference>
<dbReference type="Gene3D" id="1.10.340.30">
    <property type="entry name" value="Hypothetical protein, domain 2"/>
    <property type="match status" value="1"/>
</dbReference>
<evidence type="ECO:0000256" key="13">
    <source>
        <dbReference type="ARBA" id="ARBA00023295"/>
    </source>
</evidence>
<evidence type="ECO:0000256" key="10">
    <source>
        <dbReference type="ARBA" id="ARBA00023004"/>
    </source>
</evidence>
<evidence type="ECO:0000313" key="17">
    <source>
        <dbReference type="Proteomes" id="UP000184231"/>
    </source>
</evidence>
<comment type="similarity">
    <text evidence="3 14">Belongs to the Nth/MutY family.</text>
</comment>
<keyword evidence="13 14" id="KW-0326">Glycosidase</keyword>
<dbReference type="GO" id="GO:0051539">
    <property type="term" value="F:4 iron, 4 sulfur cluster binding"/>
    <property type="evidence" value="ECO:0007669"/>
    <property type="project" value="UniProtKB-UniRule"/>
</dbReference>
<evidence type="ECO:0000256" key="5">
    <source>
        <dbReference type="ARBA" id="ARBA00022023"/>
    </source>
</evidence>
<proteinExistence type="inferred from homology"/>
<dbReference type="PANTHER" id="PTHR42944">
    <property type="entry name" value="ADENINE DNA GLYCOSYLASE"/>
    <property type="match status" value="1"/>
</dbReference>
<dbReference type="GO" id="GO:0034039">
    <property type="term" value="F:8-oxo-7,8-dihydroguanine DNA N-glycosylase activity"/>
    <property type="evidence" value="ECO:0007669"/>
    <property type="project" value="TreeGrafter"/>
</dbReference>
<feature type="domain" description="HhH-GPD" evidence="15">
    <location>
        <begin position="42"/>
        <end position="193"/>
    </location>
</feature>
<evidence type="ECO:0000256" key="11">
    <source>
        <dbReference type="ARBA" id="ARBA00023014"/>
    </source>
</evidence>
<dbReference type="PANTHER" id="PTHR42944:SF1">
    <property type="entry name" value="ADENINE DNA GLYCOSYLASE"/>
    <property type="match status" value="1"/>
</dbReference>
<dbReference type="Pfam" id="PF14815">
    <property type="entry name" value="NUDIX_4"/>
    <property type="match status" value="1"/>
</dbReference>
<reference evidence="16 17" key="1">
    <citation type="submission" date="2016-11" db="EMBL/GenBank/DDBJ databases">
        <authorList>
            <person name="Jaros S."/>
            <person name="Januszkiewicz K."/>
            <person name="Wedrychowicz H."/>
        </authorList>
    </citation>
    <scope>NUCLEOTIDE SEQUENCE [LARGE SCALE GENOMIC DNA]</scope>
    <source>
        <strain evidence="16 17">CGMCC 1.8863</strain>
    </source>
</reference>
<dbReference type="InterPro" id="IPR003265">
    <property type="entry name" value="HhH-GPD_domain"/>
</dbReference>
<dbReference type="STRING" id="558155.SAMN04487911_12239"/>
<keyword evidence="8 14" id="KW-0227">DNA damage</keyword>
<dbReference type="GO" id="GO:0046872">
    <property type="term" value="F:metal ion binding"/>
    <property type="evidence" value="ECO:0007669"/>
    <property type="project" value="UniProtKB-UniRule"/>
</dbReference>